<protein>
    <recommendedName>
        <fullName evidence="3">DUF4034 domain-containing protein</fullName>
    </recommendedName>
</protein>
<keyword evidence="2" id="KW-1185">Reference proteome</keyword>
<dbReference type="Proteomes" id="UP000078148">
    <property type="component" value="Chromosome"/>
</dbReference>
<dbReference type="AlphaFoldDB" id="A0A172ZG47"/>
<gene>
    <name evidence="1" type="ORF">AR543_08995</name>
</gene>
<name>A0A172ZG47_9BACL</name>
<reference evidence="1 2" key="2">
    <citation type="journal article" date="2016" name="Int. J. Syst. Evol. Microbiol.">
        <title>Paenibacillus bovis sp. nov., isolated from raw yak (Bos grunniens) milk.</title>
        <authorList>
            <person name="Gao C."/>
            <person name="Han J."/>
            <person name="Liu Z."/>
            <person name="Xu X."/>
            <person name="Hang F."/>
            <person name="Wu Z."/>
        </authorList>
    </citation>
    <scope>NUCLEOTIDE SEQUENCE [LARGE SCALE GENOMIC DNA]</scope>
    <source>
        <strain evidence="1 2">BD3526</strain>
    </source>
</reference>
<reference evidence="2" key="1">
    <citation type="submission" date="2015-10" db="EMBL/GenBank/DDBJ databases">
        <title>Genome of Paenibacillus bovis sp. nov.</title>
        <authorList>
            <person name="Wu Z."/>
            <person name="Gao C."/>
            <person name="Liu Z."/>
            <person name="Zheng H."/>
        </authorList>
    </citation>
    <scope>NUCLEOTIDE SEQUENCE [LARGE SCALE GENOMIC DNA]</scope>
    <source>
        <strain evidence="2">BD3526</strain>
    </source>
</reference>
<dbReference type="STRING" id="1616788.AR543_08995"/>
<accession>A0A172ZG47</accession>
<evidence type="ECO:0000313" key="1">
    <source>
        <dbReference type="EMBL" id="ANF96120.1"/>
    </source>
</evidence>
<sequence>MNTERGYEELLDEAYQLPNGHAKLELLEEAARIADSLGEVDAGYEIRGEIVETATFSGYPRKALVAFSWQLGQYDKNPEEYYDYPLLWSYKWIVDNLLCFPEIERAQIDNLLEDMRRRYQEHGYNDRTYWYYRFTLALQSGELDEAGQFLQQLRPMERDGMSDCEACEQNEFVEYYMRLGDDEQLLDAAQPILAKKMTCAEIPHLTISKVLLPLHRQGRQQEADKYQKQGYRLIKDNHDFLRCVGEQIGYLTVTDPFKGLELFEKHISWTAEHEDPLDNMLFHGYAAALFRRLAEEQVNFNVKLPSFYPYPEHATDVSRLAAQYSEMALETARKLDKRNHNQYYVTYIQALPR</sequence>
<dbReference type="RefSeq" id="WP_060533705.1">
    <property type="nucleotide sequence ID" value="NZ_CP013023.1"/>
</dbReference>
<evidence type="ECO:0008006" key="3">
    <source>
        <dbReference type="Google" id="ProtNLM"/>
    </source>
</evidence>
<proteinExistence type="predicted"/>
<dbReference type="EMBL" id="CP013023">
    <property type="protein sequence ID" value="ANF96120.1"/>
    <property type="molecule type" value="Genomic_DNA"/>
</dbReference>
<dbReference type="KEGG" id="pbv:AR543_08995"/>
<evidence type="ECO:0000313" key="2">
    <source>
        <dbReference type="Proteomes" id="UP000078148"/>
    </source>
</evidence>
<dbReference type="OrthoDB" id="56388at2"/>
<organism evidence="1 2">
    <name type="scientific">Paenibacillus bovis</name>
    <dbReference type="NCBI Taxonomy" id="1616788"/>
    <lineage>
        <taxon>Bacteria</taxon>
        <taxon>Bacillati</taxon>
        <taxon>Bacillota</taxon>
        <taxon>Bacilli</taxon>
        <taxon>Bacillales</taxon>
        <taxon>Paenibacillaceae</taxon>
        <taxon>Paenibacillus</taxon>
    </lineage>
</organism>